<name>A0A6J7GRA5_9ZZZZ</name>
<dbReference type="EMBL" id="CAFBMK010000040">
    <property type="protein sequence ID" value="CAB4907255.1"/>
    <property type="molecule type" value="Genomic_DNA"/>
</dbReference>
<sequence length="101" mass="11423">MSLLRRTPARLLGRRAVPWLLVLDLAREGHAHWQSQLTPRERTRLLELLRTSKGRPSALGPKEQAELKALGTKLDVKALGKRAAMTGVGVRAARKKQHRRY</sequence>
<dbReference type="AlphaFoldDB" id="A0A6J7GRA5"/>
<organism evidence="1">
    <name type="scientific">freshwater metagenome</name>
    <dbReference type="NCBI Taxonomy" id="449393"/>
    <lineage>
        <taxon>unclassified sequences</taxon>
        <taxon>metagenomes</taxon>
        <taxon>ecological metagenomes</taxon>
    </lineage>
</organism>
<proteinExistence type="predicted"/>
<evidence type="ECO:0000313" key="1">
    <source>
        <dbReference type="EMBL" id="CAB4907255.1"/>
    </source>
</evidence>
<reference evidence="1" key="1">
    <citation type="submission" date="2020-05" db="EMBL/GenBank/DDBJ databases">
        <authorList>
            <person name="Chiriac C."/>
            <person name="Salcher M."/>
            <person name="Ghai R."/>
            <person name="Kavagutti S V."/>
        </authorList>
    </citation>
    <scope>NUCLEOTIDE SEQUENCE</scope>
</reference>
<accession>A0A6J7GRA5</accession>
<protein>
    <submittedName>
        <fullName evidence="1">Unannotated protein</fullName>
    </submittedName>
</protein>
<gene>
    <name evidence="1" type="ORF">UFOPK3564_00976</name>
</gene>